<evidence type="ECO:0000256" key="7">
    <source>
        <dbReference type="ARBA" id="ARBA00022840"/>
    </source>
</evidence>
<dbReference type="GO" id="GO:0009738">
    <property type="term" value="P:abscisic acid-activated signaling pathway"/>
    <property type="evidence" value="ECO:0007669"/>
    <property type="project" value="UniProtKB-KW"/>
</dbReference>
<keyword evidence="12" id="KW-1185">Reference proteome</keyword>
<evidence type="ECO:0000256" key="1">
    <source>
        <dbReference type="ARBA" id="ARBA00012513"/>
    </source>
</evidence>
<accession>A0A9E7EQ60</accession>
<evidence type="ECO:0000256" key="8">
    <source>
        <dbReference type="ARBA" id="ARBA00047899"/>
    </source>
</evidence>
<name>A0A9E7EQ60_9LILI</name>
<dbReference type="PANTHER" id="PTHR24343">
    <property type="entry name" value="SERINE/THREONINE KINASE"/>
    <property type="match status" value="1"/>
</dbReference>
<dbReference type="PANTHER" id="PTHR24343:SF376">
    <property type="entry name" value="SERINE_THREONINE-PROTEIN KINASE SRK2A-RELATED"/>
    <property type="match status" value="1"/>
</dbReference>
<dbReference type="GO" id="GO:0004674">
    <property type="term" value="F:protein serine/threonine kinase activity"/>
    <property type="evidence" value="ECO:0007669"/>
    <property type="project" value="UniProtKB-KW"/>
</dbReference>
<keyword evidence="6 11" id="KW-0418">Kinase</keyword>
<dbReference type="AlphaFoldDB" id="A0A9E7EQ60"/>
<evidence type="ECO:0000256" key="5">
    <source>
        <dbReference type="ARBA" id="ARBA00022741"/>
    </source>
</evidence>
<comment type="catalytic activity">
    <reaction evidence="9">
        <text>L-seryl-[protein] + ATP = O-phospho-L-seryl-[protein] + ADP + H(+)</text>
        <dbReference type="Rhea" id="RHEA:17989"/>
        <dbReference type="Rhea" id="RHEA-COMP:9863"/>
        <dbReference type="Rhea" id="RHEA-COMP:11604"/>
        <dbReference type="ChEBI" id="CHEBI:15378"/>
        <dbReference type="ChEBI" id="CHEBI:29999"/>
        <dbReference type="ChEBI" id="CHEBI:30616"/>
        <dbReference type="ChEBI" id="CHEBI:83421"/>
        <dbReference type="ChEBI" id="CHEBI:456216"/>
        <dbReference type="EC" id="2.7.11.1"/>
    </reaction>
</comment>
<keyword evidence="5" id="KW-0547">Nucleotide-binding</keyword>
<keyword evidence="7" id="KW-0067">ATP-binding</keyword>
<gene>
    <name evidence="11" type="ORF">MUK42_02471</name>
</gene>
<dbReference type="Proteomes" id="UP001055439">
    <property type="component" value="Chromosome 10"/>
</dbReference>
<comment type="catalytic activity">
    <reaction evidence="8">
        <text>L-threonyl-[protein] + ATP = O-phospho-L-threonyl-[protein] + ADP + H(+)</text>
        <dbReference type="Rhea" id="RHEA:46608"/>
        <dbReference type="Rhea" id="RHEA-COMP:11060"/>
        <dbReference type="Rhea" id="RHEA-COMP:11605"/>
        <dbReference type="ChEBI" id="CHEBI:15378"/>
        <dbReference type="ChEBI" id="CHEBI:30013"/>
        <dbReference type="ChEBI" id="CHEBI:30616"/>
        <dbReference type="ChEBI" id="CHEBI:61977"/>
        <dbReference type="ChEBI" id="CHEBI:456216"/>
        <dbReference type="EC" id="2.7.11.1"/>
    </reaction>
</comment>
<sequence length="261" mass="29657">MEKYELVRDLGAGNFGVARLLRHKETKELVATKYIPRGQKIDENVAREIINHRSLRHPNIIRFKEVVLTRTHLGIVMEYAAGGELFDRISNAGRFSEDEARYFFQQLICGVSYCHFMVKSLHERTAKSPFFIPQFTTQMIAANLSPRSEARKHLIRREPRAAPQDMRLWLLQGRRTLLVLGSQPNFGSIGSSFLSPKQLPSSLLHSRPKSTVGTPAYIAPEVLSRREYDGKVSSLSFPAASEIHSVNQRRVCAVACRHVFI</sequence>
<dbReference type="EC" id="2.7.11.1" evidence="1"/>
<dbReference type="InterPro" id="IPR011009">
    <property type="entry name" value="Kinase-like_dom_sf"/>
</dbReference>
<evidence type="ECO:0000313" key="12">
    <source>
        <dbReference type="Proteomes" id="UP001055439"/>
    </source>
</evidence>
<evidence type="ECO:0000259" key="10">
    <source>
        <dbReference type="PROSITE" id="PS50011"/>
    </source>
</evidence>
<dbReference type="PROSITE" id="PS50011">
    <property type="entry name" value="PROTEIN_KINASE_DOM"/>
    <property type="match status" value="1"/>
</dbReference>
<dbReference type="EMBL" id="CP097503">
    <property type="protein sequence ID" value="URD79923.1"/>
    <property type="molecule type" value="Genomic_DNA"/>
</dbReference>
<keyword evidence="3" id="KW-0808">Transferase</keyword>
<dbReference type="Pfam" id="PF00069">
    <property type="entry name" value="Pkinase"/>
    <property type="match status" value="1"/>
</dbReference>
<proteinExistence type="predicted"/>
<dbReference type="Gene3D" id="1.10.510.10">
    <property type="entry name" value="Transferase(Phosphotransferase) domain 1"/>
    <property type="match status" value="1"/>
</dbReference>
<keyword evidence="4" id="KW-0938">Abscisic acid signaling pathway</keyword>
<dbReference type="GO" id="GO:0005524">
    <property type="term" value="F:ATP binding"/>
    <property type="evidence" value="ECO:0007669"/>
    <property type="project" value="UniProtKB-KW"/>
</dbReference>
<evidence type="ECO:0000256" key="2">
    <source>
        <dbReference type="ARBA" id="ARBA00022527"/>
    </source>
</evidence>
<dbReference type="Gene3D" id="3.30.200.20">
    <property type="entry name" value="Phosphorylase Kinase, domain 1"/>
    <property type="match status" value="1"/>
</dbReference>
<keyword evidence="2" id="KW-0723">Serine/threonine-protein kinase</keyword>
<evidence type="ECO:0000256" key="6">
    <source>
        <dbReference type="ARBA" id="ARBA00022777"/>
    </source>
</evidence>
<dbReference type="OrthoDB" id="193931at2759"/>
<evidence type="ECO:0000256" key="3">
    <source>
        <dbReference type="ARBA" id="ARBA00022679"/>
    </source>
</evidence>
<reference evidence="11" key="1">
    <citation type="submission" date="2022-05" db="EMBL/GenBank/DDBJ databases">
        <title>The Musa troglodytarum L. genome provides insights into the mechanism of non-climacteric behaviour and enrichment of carotenoids.</title>
        <authorList>
            <person name="Wang J."/>
        </authorList>
    </citation>
    <scope>NUCLEOTIDE SEQUENCE</scope>
    <source>
        <tissue evidence="11">Leaf</tissue>
    </source>
</reference>
<organism evidence="11 12">
    <name type="scientific">Musa troglodytarum</name>
    <name type="common">fe'i banana</name>
    <dbReference type="NCBI Taxonomy" id="320322"/>
    <lineage>
        <taxon>Eukaryota</taxon>
        <taxon>Viridiplantae</taxon>
        <taxon>Streptophyta</taxon>
        <taxon>Embryophyta</taxon>
        <taxon>Tracheophyta</taxon>
        <taxon>Spermatophyta</taxon>
        <taxon>Magnoliopsida</taxon>
        <taxon>Liliopsida</taxon>
        <taxon>Zingiberales</taxon>
        <taxon>Musaceae</taxon>
        <taxon>Musa</taxon>
    </lineage>
</organism>
<evidence type="ECO:0000256" key="4">
    <source>
        <dbReference type="ARBA" id="ARBA00022682"/>
    </source>
</evidence>
<protein>
    <recommendedName>
        <fullName evidence="1">non-specific serine/threonine protein kinase</fullName>
        <ecNumber evidence="1">2.7.11.1</ecNumber>
    </recommendedName>
</protein>
<evidence type="ECO:0000313" key="11">
    <source>
        <dbReference type="EMBL" id="URD79923.1"/>
    </source>
</evidence>
<dbReference type="InterPro" id="IPR000719">
    <property type="entry name" value="Prot_kinase_dom"/>
</dbReference>
<dbReference type="SUPFAM" id="SSF56112">
    <property type="entry name" value="Protein kinase-like (PK-like)"/>
    <property type="match status" value="1"/>
</dbReference>
<evidence type="ECO:0000256" key="9">
    <source>
        <dbReference type="ARBA" id="ARBA00048679"/>
    </source>
</evidence>
<feature type="domain" description="Protein kinase" evidence="10">
    <location>
        <begin position="4"/>
        <end position="261"/>
    </location>
</feature>
<dbReference type="FunFam" id="3.30.200.20:FF:000045">
    <property type="entry name" value="Serine/threonine-protein kinase SRK2E"/>
    <property type="match status" value="1"/>
</dbReference>